<protein>
    <submittedName>
        <fullName evidence="5">Polysaccharide export protein</fullName>
    </submittedName>
</protein>
<feature type="domain" description="Soluble ligand binding" evidence="4">
    <location>
        <begin position="386"/>
        <end position="444"/>
    </location>
</feature>
<dbReference type="Pfam" id="PF02563">
    <property type="entry name" value="Poly_export"/>
    <property type="match status" value="1"/>
</dbReference>
<dbReference type="InterPro" id="IPR019554">
    <property type="entry name" value="Soluble_ligand-bd"/>
</dbReference>
<dbReference type="GO" id="GO:0015159">
    <property type="term" value="F:polysaccharide transmembrane transporter activity"/>
    <property type="evidence" value="ECO:0007669"/>
    <property type="project" value="InterPro"/>
</dbReference>
<dbReference type="PANTHER" id="PTHR33619">
    <property type="entry name" value="POLYSACCHARIDE EXPORT PROTEIN GFCE-RELATED"/>
    <property type="match status" value="1"/>
</dbReference>
<dbReference type="OrthoDB" id="9793939at2"/>
<comment type="caution">
    <text evidence="5">The sequence shown here is derived from an EMBL/GenBank/DDBJ whole genome shotgun (WGS) entry which is preliminary data.</text>
</comment>
<feature type="region of interest" description="Disordered" evidence="2">
    <location>
        <begin position="37"/>
        <end position="62"/>
    </location>
</feature>
<dbReference type="InterPro" id="IPR003715">
    <property type="entry name" value="Poly_export_N"/>
</dbReference>
<dbReference type="STRING" id="1618023.UH38_14535"/>
<organism evidence="5 6">
    <name type="scientific">Aliterella atlantica CENA595</name>
    <dbReference type="NCBI Taxonomy" id="1618023"/>
    <lineage>
        <taxon>Bacteria</taxon>
        <taxon>Bacillati</taxon>
        <taxon>Cyanobacteriota</taxon>
        <taxon>Cyanophyceae</taxon>
        <taxon>Chroococcidiopsidales</taxon>
        <taxon>Aliterellaceae</taxon>
        <taxon>Aliterella</taxon>
    </lineage>
</organism>
<dbReference type="InterPro" id="IPR049712">
    <property type="entry name" value="Poly_export"/>
</dbReference>
<gene>
    <name evidence="5" type="ORF">UH38_14535</name>
</gene>
<accession>A0A0D8ZR68</accession>
<evidence type="ECO:0000313" key="5">
    <source>
        <dbReference type="EMBL" id="KJH71009.1"/>
    </source>
</evidence>
<dbReference type="Gene3D" id="3.10.560.10">
    <property type="entry name" value="Outer membrane lipoprotein wza domain like"/>
    <property type="match status" value="3"/>
</dbReference>
<sequence>MGSKGLPFAVSQPVVALFTILATIAVACPLPSKAQAPLNPTPPASNPKPNVVQPPAGQPVQPPLDYTLGGGDRIQINVFEVPEYSGAYQIPPGGALYLPLIGGVSVLGLTQEQAAEEIAARYSRYLRRPLVTVSLISPRPINVVVAGEVNRPGSYTVGLQGGAGDNPGVQYPTIVGALTLAEGTTLAADLRQVQLRRRNGLGPEVVTNLDLTQLVQTGNLPQDITLRDGDTIYIPPATEVNLAEIRQFATASFAPATNRPRTVTIVGEVTRPGTYVVVGGSATGIATEQGGGSAGAGLPTVSRAIQLAGGVTSLADVRNVQLRRQTKSGTEQNLTLNFWQLLTGDTNQDTLVQDGDTVVVATAPEQNAAEATTVATANFSPATIRVSVIGELKRPTGGSGGETLQLPANTSLNQAILAAGGFNDSRARRSTIDLIRLNPNGSITKRQVRVNLSQGINEETNPILRNNDVVVVNRSSLAKIGDTIGAVGNPILNIFSIFRLFSN</sequence>
<dbReference type="PROSITE" id="PS51257">
    <property type="entry name" value="PROKAR_LIPOPROTEIN"/>
    <property type="match status" value="1"/>
</dbReference>
<evidence type="ECO:0000313" key="6">
    <source>
        <dbReference type="Proteomes" id="UP000032452"/>
    </source>
</evidence>
<dbReference type="Proteomes" id="UP000032452">
    <property type="component" value="Unassembled WGS sequence"/>
</dbReference>
<dbReference type="Pfam" id="PF10531">
    <property type="entry name" value="SLBB"/>
    <property type="match status" value="2"/>
</dbReference>
<name>A0A0D8ZR68_9CYAN</name>
<dbReference type="PATRIC" id="fig|1618023.3.peg.5300"/>
<evidence type="ECO:0000256" key="1">
    <source>
        <dbReference type="ARBA" id="ARBA00022729"/>
    </source>
</evidence>
<reference evidence="5 6" key="1">
    <citation type="submission" date="2015-02" db="EMBL/GenBank/DDBJ databases">
        <title>Draft genome of a novel marine cyanobacterium (Chroococcales) isolated from South Atlantic Ocean.</title>
        <authorList>
            <person name="Rigonato J."/>
            <person name="Alvarenga D.O."/>
            <person name="Branco L.H."/>
            <person name="Varani A.M."/>
            <person name="Brandini F.P."/>
            <person name="Fiore M.F."/>
        </authorList>
    </citation>
    <scope>NUCLEOTIDE SEQUENCE [LARGE SCALE GENOMIC DNA]</scope>
    <source>
        <strain evidence="5 6">CENA595</strain>
    </source>
</reference>
<feature type="domain" description="Soluble ligand binding" evidence="4">
    <location>
        <begin position="300"/>
        <end position="330"/>
    </location>
</feature>
<proteinExistence type="predicted"/>
<dbReference type="PANTHER" id="PTHR33619:SF3">
    <property type="entry name" value="POLYSACCHARIDE EXPORT PROTEIN GFCE-RELATED"/>
    <property type="match status" value="1"/>
</dbReference>
<dbReference type="Gene3D" id="3.30.1950.10">
    <property type="entry name" value="wza like domain"/>
    <property type="match status" value="1"/>
</dbReference>
<dbReference type="AlphaFoldDB" id="A0A0D8ZR68"/>
<keyword evidence="6" id="KW-1185">Reference proteome</keyword>
<keyword evidence="1" id="KW-0732">Signal</keyword>
<evidence type="ECO:0000259" key="3">
    <source>
        <dbReference type="Pfam" id="PF02563"/>
    </source>
</evidence>
<dbReference type="EMBL" id="JYON01000015">
    <property type="protein sequence ID" value="KJH71009.1"/>
    <property type="molecule type" value="Genomic_DNA"/>
</dbReference>
<dbReference type="RefSeq" id="WP_045055393.1">
    <property type="nucleotide sequence ID" value="NZ_CAWMDP010000060.1"/>
</dbReference>
<evidence type="ECO:0000259" key="4">
    <source>
        <dbReference type="Pfam" id="PF10531"/>
    </source>
</evidence>
<evidence type="ECO:0000256" key="2">
    <source>
        <dbReference type="SAM" id="MobiDB-lite"/>
    </source>
</evidence>
<feature type="domain" description="Polysaccharide export protein N-terminal" evidence="3">
    <location>
        <begin position="62"/>
        <end position="135"/>
    </location>
</feature>